<feature type="region of interest" description="Disordered" evidence="4">
    <location>
        <begin position="448"/>
        <end position="480"/>
    </location>
</feature>
<dbReference type="CDD" id="cd05688">
    <property type="entry name" value="S1_RPS1_repeat_ec3"/>
    <property type="match status" value="1"/>
</dbReference>
<dbReference type="Pfam" id="PF00575">
    <property type="entry name" value="S1"/>
    <property type="match status" value="4"/>
</dbReference>
<feature type="domain" description="S1 motif" evidence="5">
    <location>
        <begin position="201"/>
        <end position="274"/>
    </location>
</feature>
<dbReference type="Proteomes" id="UP000198324">
    <property type="component" value="Unassembled WGS sequence"/>
</dbReference>
<keyword evidence="7" id="KW-1185">Reference proteome</keyword>
<accession>A0A238XVH4</accession>
<dbReference type="GO" id="GO:0006412">
    <property type="term" value="P:translation"/>
    <property type="evidence" value="ECO:0007669"/>
    <property type="project" value="TreeGrafter"/>
</dbReference>
<dbReference type="CDD" id="cd04465">
    <property type="entry name" value="S1_RPS1_repeat_ec2_hs2"/>
    <property type="match status" value="1"/>
</dbReference>
<reference evidence="6 7" key="1">
    <citation type="submission" date="2017-06" db="EMBL/GenBank/DDBJ databases">
        <authorList>
            <person name="Kim H.J."/>
            <person name="Triplett B.A."/>
        </authorList>
    </citation>
    <scope>NUCLEOTIDE SEQUENCE [LARGE SCALE GENOMIC DNA]</scope>
    <source>
        <strain evidence="6 7">DSM 13116</strain>
    </source>
</reference>
<dbReference type="SMART" id="SM00316">
    <property type="entry name" value="S1"/>
    <property type="match status" value="5"/>
</dbReference>
<dbReference type="PROSITE" id="PS50126">
    <property type="entry name" value="S1"/>
    <property type="match status" value="5"/>
</dbReference>
<dbReference type="GO" id="GO:0003735">
    <property type="term" value="F:structural constituent of ribosome"/>
    <property type="evidence" value="ECO:0007669"/>
    <property type="project" value="TreeGrafter"/>
</dbReference>
<protein>
    <submittedName>
        <fullName evidence="6">SSU ribosomal protein S1P</fullName>
    </submittedName>
</protein>
<dbReference type="GO" id="GO:0022627">
    <property type="term" value="C:cytosolic small ribosomal subunit"/>
    <property type="evidence" value="ECO:0007669"/>
    <property type="project" value="TreeGrafter"/>
</dbReference>
<feature type="domain" description="S1 motif" evidence="5">
    <location>
        <begin position="378"/>
        <end position="447"/>
    </location>
</feature>
<dbReference type="RefSeq" id="WP_089271246.1">
    <property type="nucleotide sequence ID" value="NZ_FZOC01000001.1"/>
</dbReference>
<feature type="domain" description="S1 motif" evidence="5">
    <location>
        <begin position="114"/>
        <end position="180"/>
    </location>
</feature>
<organism evidence="6 7">
    <name type="scientific">Humidesulfovibrio mexicanus</name>
    <dbReference type="NCBI Taxonomy" id="147047"/>
    <lineage>
        <taxon>Bacteria</taxon>
        <taxon>Pseudomonadati</taxon>
        <taxon>Thermodesulfobacteriota</taxon>
        <taxon>Desulfovibrionia</taxon>
        <taxon>Desulfovibrionales</taxon>
        <taxon>Desulfovibrionaceae</taxon>
        <taxon>Humidesulfovibrio</taxon>
    </lineage>
</organism>
<sequence length="495" mass="53461">MTDQAQNNGDMEQSFAELFEASYAGQGEPLNVGDKVSARIISIGADSVYFDTGTKIDGVGEKKDLLDAEGEFPHKEGDTMDLYVVSKTRSEIVLSRALAGAGGLEMLQSAKDSGLPVDGRVKETCKGGFSVEIMGRRAFCPVSQIDARFVENPEEYVGQTLPFLISKLEERGRNIVVTRRALLERERQAATEQFLASVNPGDELEGKVVRLTDFGAFVEIAPGLEGMVHVSELGFARIAKPDEAVSVGDVIRVKVLGVEPGKKPGQMKISLSRKQTMGDPWADVAGRLKDGDKATGKVVRLADFGAFVELMPGVDGLVHVSEMSYKKRVNKPGDMVAVGDEVAVVIKEIDPLKRRISLSMKDAEGDPWLEAAAKYAPGTQVSGTVEKRETFGIFVTLEPGITALLPKSRIAAAVDPKPFDKLQRGDSVTLLVEDLRAGERRIALSPLEVREDAKGEGGGGRESGEWKQYARPQKAAEKPMGLLGEMLAQAMKAKK</sequence>
<dbReference type="NCBIfam" id="NF010379">
    <property type="entry name" value="PRK13806.1"/>
    <property type="match status" value="1"/>
</dbReference>
<dbReference type="Gene3D" id="2.40.50.140">
    <property type="entry name" value="Nucleic acid-binding proteins"/>
    <property type="match status" value="5"/>
</dbReference>
<proteinExistence type="inferred from homology"/>
<dbReference type="SUPFAM" id="SSF50249">
    <property type="entry name" value="Nucleic acid-binding proteins"/>
    <property type="match status" value="5"/>
</dbReference>
<evidence type="ECO:0000256" key="3">
    <source>
        <dbReference type="ARBA" id="ARBA00023274"/>
    </source>
</evidence>
<dbReference type="PRINTS" id="PR00681">
    <property type="entry name" value="RIBOSOMALS1"/>
</dbReference>
<evidence type="ECO:0000256" key="4">
    <source>
        <dbReference type="SAM" id="MobiDB-lite"/>
    </source>
</evidence>
<dbReference type="PANTHER" id="PTHR10724">
    <property type="entry name" value="30S RIBOSOMAL PROTEIN S1"/>
    <property type="match status" value="1"/>
</dbReference>
<feature type="domain" description="S1 motif" evidence="5">
    <location>
        <begin position="33"/>
        <end position="97"/>
    </location>
</feature>
<dbReference type="InterPro" id="IPR003029">
    <property type="entry name" value="S1_domain"/>
</dbReference>
<keyword evidence="2 6" id="KW-0689">Ribosomal protein</keyword>
<evidence type="ECO:0000256" key="1">
    <source>
        <dbReference type="ARBA" id="ARBA00006767"/>
    </source>
</evidence>
<keyword evidence="3" id="KW-0687">Ribonucleoprotein</keyword>
<evidence type="ECO:0000259" key="5">
    <source>
        <dbReference type="PROSITE" id="PS50126"/>
    </source>
</evidence>
<gene>
    <name evidence="6" type="ORF">SAMN04488503_0434</name>
</gene>
<name>A0A238XVH4_9BACT</name>
<dbReference type="PANTHER" id="PTHR10724:SF7">
    <property type="entry name" value="SMALL RIBOSOMAL SUBUNIT PROTEIN BS1C"/>
    <property type="match status" value="1"/>
</dbReference>
<dbReference type="GO" id="GO:0003729">
    <property type="term" value="F:mRNA binding"/>
    <property type="evidence" value="ECO:0007669"/>
    <property type="project" value="TreeGrafter"/>
</dbReference>
<dbReference type="InterPro" id="IPR012340">
    <property type="entry name" value="NA-bd_OB-fold"/>
</dbReference>
<evidence type="ECO:0000313" key="7">
    <source>
        <dbReference type="Proteomes" id="UP000198324"/>
    </source>
</evidence>
<comment type="similarity">
    <text evidence="1">Belongs to the bacterial ribosomal protein bS1 family.</text>
</comment>
<evidence type="ECO:0000256" key="2">
    <source>
        <dbReference type="ARBA" id="ARBA00022980"/>
    </source>
</evidence>
<evidence type="ECO:0000313" key="6">
    <source>
        <dbReference type="EMBL" id="SNR62334.1"/>
    </source>
</evidence>
<dbReference type="EMBL" id="FZOC01000001">
    <property type="protein sequence ID" value="SNR62334.1"/>
    <property type="molecule type" value="Genomic_DNA"/>
</dbReference>
<dbReference type="AlphaFoldDB" id="A0A238XVH4"/>
<feature type="domain" description="S1 motif" evidence="5">
    <location>
        <begin position="291"/>
        <end position="361"/>
    </location>
</feature>
<dbReference type="InterPro" id="IPR035104">
    <property type="entry name" value="Ribosomal_protein_S1-like"/>
</dbReference>
<dbReference type="OrthoDB" id="9804077at2"/>
<dbReference type="InterPro" id="IPR050437">
    <property type="entry name" value="Ribos_protein_bS1-like"/>
</dbReference>